<evidence type="ECO:0000313" key="2">
    <source>
        <dbReference type="Proteomes" id="UP000321296"/>
    </source>
</evidence>
<evidence type="ECO:0000313" key="1">
    <source>
        <dbReference type="EMBL" id="QEA42996.1"/>
    </source>
</evidence>
<evidence type="ECO:0008006" key="3">
    <source>
        <dbReference type="Google" id="ProtNLM"/>
    </source>
</evidence>
<dbReference type="RefSeq" id="WP_147651972.1">
    <property type="nucleotide sequence ID" value="NZ_CP042383.1"/>
</dbReference>
<reference evidence="1 2" key="1">
    <citation type="submission" date="2019-06" db="EMBL/GenBank/DDBJ databases">
        <title>Genome analyses of bacteria isolated from kimchi.</title>
        <authorList>
            <person name="Lee S."/>
            <person name="Ahn S."/>
            <person name="Roh S."/>
        </authorList>
    </citation>
    <scope>NUCLEOTIDE SEQUENCE [LARGE SCALE GENOMIC DNA]</scope>
    <source>
        <strain evidence="1 2">CBA3630</strain>
    </source>
</reference>
<accession>A0A5B8T1W9</accession>
<dbReference type="AlphaFoldDB" id="A0A5B8T1W9"/>
<dbReference type="Proteomes" id="UP000321296">
    <property type="component" value="Chromosome"/>
</dbReference>
<gene>
    <name evidence="1" type="ORF">FGL85_10970</name>
</gene>
<sequence length="89" mass="10377">MAVSNDELMEELAEMNFHILQGVGDVKDTLDQRHHVWKRAENVAKHFDVSLGTVKSWKRRGLITGYKHDKIVIYDVLVIERDLFKIESI</sequence>
<organism evidence="1 2">
    <name type="scientific">Leuconostoc pseudomesenteroides</name>
    <dbReference type="NCBI Taxonomy" id="33968"/>
    <lineage>
        <taxon>Bacteria</taxon>
        <taxon>Bacillati</taxon>
        <taxon>Bacillota</taxon>
        <taxon>Bacilli</taxon>
        <taxon>Lactobacillales</taxon>
        <taxon>Lactobacillaceae</taxon>
        <taxon>Leuconostoc</taxon>
    </lineage>
</organism>
<protein>
    <recommendedName>
        <fullName evidence="3">DNA-binding protein</fullName>
    </recommendedName>
</protein>
<proteinExistence type="predicted"/>
<dbReference type="EMBL" id="CP042383">
    <property type="protein sequence ID" value="QEA42996.1"/>
    <property type="molecule type" value="Genomic_DNA"/>
</dbReference>
<name>A0A5B8T1W9_LEUPS</name>
<dbReference type="KEGG" id="lpse:FGL85_10970"/>